<feature type="region of interest" description="Disordered" evidence="1">
    <location>
        <begin position="1"/>
        <end position="44"/>
    </location>
</feature>
<feature type="region of interest" description="Disordered" evidence="1">
    <location>
        <begin position="58"/>
        <end position="113"/>
    </location>
</feature>
<evidence type="ECO:0000313" key="2">
    <source>
        <dbReference type="EMBL" id="GFR94487.1"/>
    </source>
</evidence>
<accession>A0AAV4HAJ6</accession>
<dbReference type="EMBL" id="BMAT01001875">
    <property type="protein sequence ID" value="GFR94487.1"/>
    <property type="molecule type" value="Genomic_DNA"/>
</dbReference>
<gene>
    <name evidence="2" type="ORF">ElyMa_000920200</name>
</gene>
<reference evidence="2 3" key="1">
    <citation type="journal article" date="2021" name="Elife">
        <title>Chloroplast acquisition without the gene transfer in kleptoplastic sea slugs, Plakobranchus ocellatus.</title>
        <authorList>
            <person name="Maeda T."/>
            <person name="Takahashi S."/>
            <person name="Yoshida T."/>
            <person name="Shimamura S."/>
            <person name="Takaki Y."/>
            <person name="Nagai Y."/>
            <person name="Toyoda A."/>
            <person name="Suzuki Y."/>
            <person name="Arimoto A."/>
            <person name="Ishii H."/>
            <person name="Satoh N."/>
            <person name="Nishiyama T."/>
            <person name="Hasebe M."/>
            <person name="Maruyama T."/>
            <person name="Minagawa J."/>
            <person name="Obokata J."/>
            <person name="Shigenobu S."/>
        </authorList>
    </citation>
    <scope>NUCLEOTIDE SEQUENCE [LARGE SCALE GENOMIC DNA]</scope>
</reference>
<proteinExistence type="predicted"/>
<evidence type="ECO:0008006" key="4">
    <source>
        <dbReference type="Google" id="ProtNLM"/>
    </source>
</evidence>
<dbReference type="AlphaFoldDB" id="A0AAV4HAJ6"/>
<name>A0AAV4HAJ6_9GAST</name>
<keyword evidence="3" id="KW-1185">Reference proteome</keyword>
<sequence length="194" mass="21860">MEKLTTTKRPKNTLTDNSDQRHDSVTRKKAKNPTTEARSGLCLDTEFYSQDYTSQEMEQFMYRNDSSGDKNASGVLHPHTEGQEQTEADSASTEDDTTADTAAAPEVDGQEKNEYTSFSELLRELGQESKMVVLQYSQTFGDSEAYEQQACQNCVDLKAHASLLEQYVNQRKKVLHARLKEILKALSIDGNDDF</sequence>
<protein>
    <recommendedName>
        <fullName evidence="4">BAG domain-containing protein</fullName>
    </recommendedName>
</protein>
<comment type="caution">
    <text evidence="2">The sequence shown here is derived from an EMBL/GenBank/DDBJ whole genome shotgun (WGS) entry which is preliminary data.</text>
</comment>
<dbReference type="Proteomes" id="UP000762676">
    <property type="component" value="Unassembled WGS sequence"/>
</dbReference>
<evidence type="ECO:0000256" key="1">
    <source>
        <dbReference type="SAM" id="MobiDB-lite"/>
    </source>
</evidence>
<feature type="compositionally biased region" description="Acidic residues" evidence="1">
    <location>
        <begin position="84"/>
        <end position="98"/>
    </location>
</feature>
<feature type="compositionally biased region" description="Basic residues" evidence="1">
    <location>
        <begin position="1"/>
        <end position="11"/>
    </location>
</feature>
<evidence type="ECO:0000313" key="3">
    <source>
        <dbReference type="Proteomes" id="UP000762676"/>
    </source>
</evidence>
<organism evidence="2 3">
    <name type="scientific">Elysia marginata</name>
    <dbReference type="NCBI Taxonomy" id="1093978"/>
    <lineage>
        <taxon>Eukaryota</taxon>
        <taxon>Metazoa</taxon>
        <taxon>Spiralia</taxon>
        <taxon>Lophotrochozoa</taxon>
        <taxon>Mollusca</taxon>
        <taxon>Gastropoda</taxon>
        <taxon>Heterobranchia</taxon>
        <taxon>Euthyneura</taxon>
        <taxon>Panpulmonata</taxon>
        <taxon>Sacoglossa</taxon>
        <taxon>Placobranchoidea</taxon>
        <taxon>Plakobranchidae</taxon>
        <taxon>Elysia</taxon>
    </lineage>
</organism>